<dbReference type="EMBL" id="JAHZST010000013">
    <property type="protein sequence ID" value="MBW8185277.1"/>
    <property type="molecule type" value="Genomic_DNA"/>
</dbReference>
<reference evidence="1 2" key="1">
    <citation type="submission" date="2021-07" db="EMBL/GenBank/DDBJ databases">
        <title>Shewanella sp. nov, isolated from SCS.</title>
        <authorList>
            <person name="Cao W.R."/>
        </authorList>
    </citation>
    <scope>NUCLEOTIDE SEQUENCE [LARGE SCALE GENOMIC DNA]</scope>
    <source>
        <strain evidence="1 2">NR704-98</strain>
    </source>
</reference>
<dbReference type="SUPFAM" id="SSF53335">
    <property type="entry name" value="S-adenosyl-L-methionine-dependent methyltransferases"/>
    <property type="match status" value="1"/>
</dbReference>
<dbReference type="Gene3D" id="3.40.50.150">
    <property type="entry name" value="Vaccinia Virus protein VP39"/>
    <property type="match status" value="1"/>
</dbReference>
<gene>
    <name evidence="1" type="ORF">K0625_16615</name>
</gene>
<dbReference type="Pfam" id="PF13489">
    <property type="entry name" value="Methyltransf_23"/>
    <property type="match status" value="1"/>
</dbReference>
<dbReference type="RefSeq" id="WP_220110719.1">
    <property type="nucleotide sequence ID" value="NZ_JAHZST010000013.1"/>
</dbReference>
<dbReference type="GO" id="GO:0032259">
    <property type="term" value="P:methylation"/>
    <property type="evidence" value="ECO:0007669"/>
    <property type="project" value="UniProtKB-KW"/>
</dbReference>
<proteinExistence type="predicted"/>
<sequence length="211" mass="24690">MSLCPLCECDELSHFHQDKKRVYLRCDNCHLVVVPKHYLLCDEQEKETYDQHRNDPQDMRYREFLGRAVNPLFSQLPQGADGLDFGCGSGPTISVMAAEAGFAMENYDLYYHNVPQNLARTYDFITMTEVIEHIAEPKSLLMRLERLLNPGGILVVMTKLVEKEMEFGQWYYKGDPTHICFYSMETFDWIAKQFGWRLETVDSDVVFFHKH</sequence>
<dbReference type="InterPro" id="IPR029063">
    <property type="entry name" value="SAM-dependent_MTases_sf"/>
</dbReference>
<dbReference type="Proteomes" id="UP001195963">
    <property type="component" value="Unassembled WGS sequence"/>
</dbReference>
<protein>
    <submittedName>
        <fullName evidence="1">Class I SAM-dependent methyltransferase</fullName>
    </submittedName>
</protein>
<name>A0ABS7E8C0_9GAMM</name>
<keyword evidence="1" id="KW-0489">Methyltransferase</keyword>
<accession>A0ABS7E8C0</accession>
<organism evidence="1 2">
    <name type="scientific">Shewanella nanhaiensis</name>
    <dbReference type="NCBI Taxonomy" id="2864872"/>
    <lineage>
        <taxon>Bacteria</taxon>
        <taxon>Pseudomonadati</taxon>
        <taxon>Pseudomonadota</taxon>
        <taxon>Gammaproteobacteria</taxon>
        <taxon>Alteromonadales</taxon>
        <taxon>Shewanellaceae</taxon>
        <taxon>Shewanella</taxon>
    </lineage>
</organism>
<keyword evidence="1" id="KW-0808">Transferase</keyword>
<comment type="caution">
    <text evidence="1">The sequence shown here is derived from an EMBL/GenBank/DDBJ whole genome shotgun (WGS) entry which is preliminary data.</text>
</comment>
<dbReference type="GO" id="GO:0008168">
    <property type="term" value="F:methyltransferase activity"/>
    <property type="evidence" value="ECO:0007669"/>
    <property type="project" value="UniProtKB-KW"/>
</dbReference>
<evidence type="ECO:0000313" key="1">
    <source>
        <dbReference type="EMBL" id="MBW8185277.1"/>
    </source>
</evidence>
<keyword evidence="2" id="KW-1185">Reference proteome</keyword>
<evidence type="ECO:0000313" key="2">
    <source>
        <dbReference type="Proteomes" id="UP001195963"/>
    </source>
</evidence>